<dbReference type="EMBL" id="BAAAUV010000001">
    <property type="protein sequence ID" value="GAA3193000.1"/>
    <property type="molecule type" value="Genomic_DNA"/>
</dbReference>
<evidence type="ECO:0000256" key="1">
    <source>
        <dbReference type="SAM" id="Phobius"/>
    </source>
</evidence>
<organism evidence="2 3">
    <name type="scientific">Actinocorallia longicatena</name>
    <dbReference type="NCBI Taxonomy" id="111803"/>
    <lineage>
        <taxon>Bacteria</taxon>
        <taxon>Bacillati</taxon>
        <taxon>Actinomycetota</taxon>
        <taxon>Actinomycetes</taxon>
        <taxon>Streptosporangiales</taxon>
        <taxon>Thermomonosporaceae</taxon>
        <taxon>Actinocorallia</taxon>
    </lineage>
</organism>
<name>A0ABP6PW74_9ACTN</name>
<keyword evidence="3" id="KW-1185">Reference proteome</keyword>
<accession>A0ABP6PW74</accession>
<comment type="caution">
    <text evidence="2">The sequence shown here is derived from an EMBL/GenBank/DDBJ whole genome shotgun (WGS) entry which is preliminary data.</text>
</comment>
<feature type="transmembrane region" description="Helical" evidence="1">
    <location>
        <begin position="57"/>
        <end position="78"/>
    </location>
</feature>
<evidence type="ECO:0000313" key="2">
    <source>
        <dbReference type="EMBL" id="GAA3193000.1"/>
    </source>
</evidence>
<proteinExistence type="predicted"/>
<keyword evidence="1" id="KW-0472">Membrane</keyword>
<sequence>MSDLLHALTFAAALNTGVAAGLFFAFSTGVMPGLALLPPGEGGDAMRAINRAVPNPVFMLGFLGPALLGLVVGVWWLADRNESPLLITGALLYLAGAVAVTGRFNIPRNDALAKTGPDDEAYWNRYLVEWTRWNHVRFFASLASAGCYVAAL</sequence>
<evidence type="ECO:0000313" key="3">
    <source>
        <dbReference type="Proteomes" id="UP001501237"/>
    </source>
</evidence>
<feature type="transmembrane region" description="Helical" evidence="1">
    <location>
        <begin position="12"/>
        <end position="37"/>
    </location>
</feature>
<dbReference type="RefSeq" id="WP_344821202.1">
    <property type="nucleotide sequence ID" value="NZ_BAAAUV010000001.1"/>
</dbReference>
<dbReference type="InterPro" id="IPR013901">
    <property type="entry name" value="Anthrone_oxy"/>
</dbReference>
<dbReference type="Pfam" id="PF08592">
    <property type="entry name" value="Anthrone_oxy"/>
    <property type="match status" value="1"/>
</dbReference>
<dbReference type="Proteomes" id="UP001501237">
    <property type="component" value="Unassembled WGS sequence"/>
</dbReference>
<protein>
    <submittedName>
        <fullName evidence="2">DUF1772 domain-containing protein</fullName>
    </submittedName>
</protein>
<feature type="transmembrane region" description="Helical" evidence="1">
    <location>
        <begin position="84"/>
        <end position="104"/>
    </location>
</feature>
<reference evidence="3" key="1">
    <citation type="journal article" date="2019" name="Int. J. Syst. Evol. Microbiol.">
        <title>The Global Catalogue of Microorganisms (GCM) 10K type strain sequencing project: providing services to taxonomists for standard genome sequencing and annotation.</title>
        <authorList>
            <consortium name="The Broad Institute Genomics Platform"/>
            <consortium name="The Broad Institute Genome Sequencing Center for Infectious Disease"/>
            <person name="Wu L."/>
            <person name="Ma J."/>
        </authorList>
    </citation>
    <scope>NUCLEOTIDE SEQUENCE [LARGE SCALE GENOMIC DNA]</scope>
    <source>
        <strain evidence="3">JCM 9377</strain>
    </source>
</reference>
<keyword evidence="1" id="KW-1133">Transmembrane helix</keyword>
<keyword evidence="1" id="KW-0812">Transmembrane</keyword>
<gene>
    <name evidence="2" type="ORF">GCM10010468_02070</name>
</gene>